<gene>
    <name evidence="1" type="ORF">ABT317_09690</name>
</gene>
<comment type="caution">
    <text evidence="1">The sequence shown here is derived from an EMBL/GenBank/DDBJ whole genome shotgun (WGS) entry which is preliminary data.</text>
</comment>
<dbReference type="RefSeq" id="WP_143667986.1">
    <property type="nucleotide sequence ID" value="NZ_MUBM01000016.1"/>
</dbReference>
<evidence type="ECO:0000313" key="2">
    <source>
        <dbReference type="Proteomes" id="UP001458415"/>
    </source>
</evidence>
<protein>
    <recommendedName>
        <fullName evidence="3">GNAT family N-acetyltransferase</fullName>
    </recommendedName>
</protein>
<keyword evidence="2" id="KW-1185">Reference proteome</keyword>
<evidence type="ECO:0008006" key="3">
    <source>
        <dbReference type="Google" id="ProtNLM"/>
    </source>
</evidence>
<dbReference type="EMBL" id="JBEPCU010000108">
    <property type="protein sequence ID" value="MER6977278.1"/>
    <property type="molecule type" value="Genomic_DNA"/>
</dbReference>
<proteinExistence type="predicted"/>
<accession>A0ABV1VZD9</accession>
<dbReference type="Proteomes" id="UP001458415">
    <property type="component" value="Unassembled WGS sequence"/>
</dbReference>
<evidence type="ECO:0000313" key="1">
    <source>
        <dbReference type="EMBL" id="MER6977278.1"/>
    </source>
</evidence>
<reference evidence="1 2" key="1">
    <citation type="submission" date="2024-06" db="EMBL/GenBank/DDBJ databases">
        <title>The Natural Products Discovery Center: Release of the First 8490 Sequenced Strains for Exploring Actinobacteria Biosynthetic Diversity.</title>
        <authorList>
            <person name="Kalkreuter E."/>
            <person name="Kautsar S.A."/>
            <person name="Yang D."/>
            <person name="Bader C.D."/>
            <person name="Teijaro C.N."/>
            <person name="Fluegel L."/>
            <person name="Davis C.M."/>
            <person name="Simpson J.R."/>
            <person name="Lauterbach L."/>
            <person name="Steele A.D."/>
            <person name="Gui C."/>
            <person name="Meng S."/>
            <person name="Li G."/>
            <person name="Viehrig K."/>
            <person name="Ye F."/>
            <person name="Su P."/>
            <person name="Kiefer A.F."/>
            <person name="Nichols A."/>
            <person name="Cepeda A.J."/>
            <person name="Yan W."/>
            <person name="Fan B."/>
            <person name="Jiang Y."/>
            <person name="Adhikari A."/>
            <person name="Zheng C.-J."/>
            <person name="Schuster L."/>
            <person name="Cowan T.M."/>
            <person name="Smanski M.J."/>
            <person name="Chevrette M.G."/>
            <person name="De Carvalho L.P.S."/>
            <person name="Shen B."/>
        </authorList>
    </citation>
    <scope>NUCLEOTIDE SEQUENCE [LARGE SCALE GENOMIC DNA]</scope>
    <source>
        <strain evidence="1 2">NPDC000634</strain>
    </source>
</reference>
<name>A0ABV1VZD9_9ACTN</name>
<organism evidence="1 2">
    <name type="scientific">Streptomyces carpinensis</name>
    <dbReference type="NCBI Taxonomy" id="66369"/>
    <lineage>
        <taxon>Bacteria</taxon>
        <taxon>Bacillati</taxon>
        <taxon>Actinomycetota</taxon>
        <taxon>Actinomycetes</taxon>
        <taxon>Kitasatosporales</taxon>
        <taxon>Streptomycetaceae</taxon>
        <taxon>Streptomyces</taxon>
    </lineage>
</organism>
<sequence>MSATAQVPAEARRLHEQRVLSALTPRASRWAAFLRNPNAGYWSDPSGLDESAAPGVVRLEWTGPEDNRISVQRRHHGRTLQG</sequence>